<feature type="region of interest" description="Disordered" evidence="2">
    <location>
        <begin position="146"/>
        <end position="167"/>
    </location>
</feature>
<feature type="region of interest" description="Disordered" evidence="2">
    <location>
        <begin position="91"/>
        <end position="121"/>
    </location>
</feature>
<dbReference type="Gramene" id="GBG82849">
    <property type="protein sequence ID" value="GBG82849"/>
    <property type="gene ID" value="CBR_g36377"/>
</dbReference>
<evidence type="ECO:0000313" key="5">
    <source>
        <dbReference type="Proteomes" id="UP000265515"/>
    </source>
</evidence>
<keyword evidence="1" id="KW-0862">Zinc</keyword>
<dbReference type="InterPro" id="IPR036875">
    <property type="entry name" value="Znf_CCHC_sf"/>
</dbReference>
<name>A0A388LKL4_CHABU</name>
<organism evidence="4 5">
    <name type="scientific">Chara braunii</name>
    <name type="common">Braun's stonewort</name>
    <dbReference type="NCBI Taxonomy" id="69332"/>
    <lineage>
        <taxon>Eukaryota</taxon>
        <taxon>Viridiplantae</taxon>
        <taxon>Streptophyta</taxon>
        <taxon>Charophyceae</taxon>
        <taxon>Charales</taxon>
        <taxon>Characeae</taxon>
        <taxon>Chara</taxon>
    </lineage>
</organism>
<keyword evidence="1" id="KW-0479">Metal-binding</keyword>
<protein>
    <recommendedName>
        <fullName evidence="3">CCHC-type domain-containing protein</fullName>
    </recommendedName>
</protein>
<dbReference type="InterPro" id="IPR001878">
    <property type="entry name" value="Znf_CCHC"/>
</dbReference>
<reference evidence="4 5" key="1">
    <citation type="journal article" date="2018" name="Cell">
        <title>The Chara Genome: Secondary Complexity and Implications for Plant Terrestrialization.</title>
        <authorList>
            <person name="Nishiyama T."/>
            <person name="Sakayama H."/>
            <person name="Vries J.D."/>
            <person name="Buschmann H."/>
            <person name="Saint-Marcoux D."/>
            <person name="Ullrich K.K."/>
            <person name="Haas F.B."/>
            <person name="Vanderstraeten L."/>
            <person name="Becker D."/>
            <person name="Lang D."/>
            <person name="Vosolsobe S."/>
            <person name="Rombauts S."/>
            <person name="Wilhelmsson P.K.I."/>
            <person name="Janitza P."/>
            <person name="Kern R."/>
            <person name="Heyl A."/>
            <person name="Rumpler F."/>
            <person name="Villalobos L.I.A.C."/>
            <person name="Clay J.M."/>
            <person name="Skokan R."/>
            <person name="Toyoda A."/>
            <person name="Suzuki Y."/>
            <person name="Kagoshima H."/>
            <person name="Schijlen E."/>
            <person name="Tajeshwar N."/>
            <person name="Catarino B."/>
            <person name="Hetherington A.J."/>
            <person name="Saltykova A."/>
            <person name="Bonnot C."/>
            <person name="Breuninger H."/>
            <person name="Symeonidi A."/>
            <person name="Radhakrishnan G.V."/>
            <person name="Van Nieuwerburgh F."/>
            <person name="Deforce D."/>
            <person name="Chang C."/>
            <person name="Karol K.G."/>
            <person name="Hedrich R."/>
            <person name="Ulvskov P."/>
            <person name="Glockner G."/>
            <person name="Delwiche C.F."/>
            <person name="Petrasek J."/>
            <person name="Van de Peer Y."/>
            <person name="Friml J."/>
            <person name="Beilby M."/>
            <person name="Dolan L."/>
            <person name="Kohara Y."/>
            <person name="Sugano S."/>
            <person name="Fujiyama A."/>
            <person name="Delaux P.-M."/>
            <person name="Quint M."/>
            <person name="TheiBen G."/>
            <person name="Hagemann M."/>
            <person name="Harholt J."/>
            <person name="Dunand C."/>
            <person name="Zachgo S."/>
            <person name="Langdale J."/>
            <person name="Maumus F."/>
            <person name="Straeten D.V.D."/>
            <person name="Gould S.B."/>
            <person name="Rensing S.A."/>
        </authorList>
    </citation>
    <scope>NUCLEOTIDE SEQUENCE [LARGE SCALE GENOMIC DNA]</scope>
    <source>
        <strain evidence="4 5">S276</strain>
    </source>
</reference>
<accession>A0A388LKL4</accession>
<comment type="caution">
    <text evidence="4">The sequence shown here is derived from an EMBL/GenBank/DDBJ whole genome shotgun (WGS) entry which is preliminary data.</text>
</comment>
<gene>
    <name evidence="4" type="ORF">CBR_g36377</name>
</gene>
<dbReference type="PROSITE" id="PS50158">
    <property type="entry name" value="ZF_CCHC"/>
    <property type="match status" value="1"/>
</dbReference>
<dbReference type="GO" id="GO:0008270">
    <property type="term" value="F:zinc ion binding"/>
    <property type="evidence" value="ECO:0007669"/>
    <property type="project" value="UniProtKB-KW"/>
</dbReference>
<dbReference type="Proteomes" id="UP000265515">
    <property type="component" value="Unassembled WGS sequence"/>
</dbReference>
<dbReference type="AlphaFoldDB" id="A0A388LKL4"/>
<feature type="region of interest" description="Disordered" evidence="2">
    <location>
        <begin position="197"/>
        <end position="223"/>
    </location>
</feature>
<sequence>MTGRGNCFTCGLPGHFSRECNQRLGYSYGRPPVATGTNAQPLLALPAPATVTPQAVTPIATTAYVTQPRGGFWRANQETLDRCNAFISRAEQKEKEQEEEAQRVKKKQEEEETANRVKKEREEFEAQMGQRLENRLTVLREALLGKGGSNASTSGENEELSRLPKENEELCAKISDKGKTSETKVIEQLKRENEVLRRSRTEDENMGRELPSLRRELHEVRDNRTTVGKEEFEREIECLRDELELLKEKIDMQRCDQAEVDLLKEKRAAAELKRMQAENEILRLREEMSKLSTKQTVVETPKEKETNLMKQLNEAATEVQKSRRGKVKATPRRFSIAESSAKKANDMFVFVQDEKNRLKALKKKGLKPVCVAVGIKYKTIDTFAEELAQYNADQVFGSHSEPDLGNTGEDGIVEGGDNSTTEDGKCADVLEVPSDTA</sequence>
<dbReference type="GO" id="GO:0003676">
    <property type="term" value="F:nucleic acid binding"/>
    <property type="evidence" value="ECO:0007669"/>
    <property type="project" value="InterPro"/>
</dbReference>
<evidence type="ECO:0000313" key="4">
    <source>
        <dbReference type="EMBL" id="GBG82849.1"/>
    </source>
</evidence>
<dbReference type="SMART" id="SM00343">
    <property type="entry name" value="ZnF_C2HC"/>
    <property type="match status" value="1"/>
</dbReference>
<proteinExistence type="predicted"/>
<evidence type="ECO:0000256" key="1">
    <source>
        <dbReference type="PROSITE-ProRule" id="PRU00047"/>
    </source>
</evidence>
<evidence type="ECO:0000259" key="3">
    <source>
        <dbReference type="PROSITE" id="PS50158"/>
    </source>
</evidence>
<keyword evidence="5" id="KW-1185">Reference proteome</keyword>
<feature type="region of interest" description="Disordered" evidence="2">
    <location>
        <begin position="397"/>
        <end position="437"/>
    </location>
</feature>
<keyword evidence="1" id="KW-0863">Zinc-finger</keyword>
<feature type="domain" description="CCHC-type" evidence="3">
    <location>
        <begin position="7"/>
        <end position="22"/>
    </location>
</feature>
<evidence type="ECO:0000256" key="2">
    <source>
        <dbReference type="SAM" id="MobiDB-lite"/>
    </source>
</evidence>
<dbReference type="EMBL" id="BFEA01000420">
    <property type="protein sequence ID" value="GBG82849.1"/>
    <property type="molecule type" value="Genomic_DNA"/>
</dbReference>
<dbReference type="Pfam" id="PF00098">
    <property type="entry name" value="zf-CCHC"/>
    <property type="match status" value="1"/>
</dbReference>
<dbReference type="SUPFAM" id="SSF57756">
    <property type="entry name" value="Retrovirus zinc finger-like domains"/>
    <property type="match status" value="1"/>
</dbReference>